<organism evidence="8 9">
    <name type="scientific">Legionella fallonii LLAP-10</name>
    <dbReference type="NCBI Taxonomy" id="1212491"/>
    <lineage>
        <taxon>Bacteria</taxon>
        <taxon>Pseudomonadati</taxon>
        <taxon>Pseudomonadota</taxon>
        <taxon>Gammaproteobacteria</taxon>
        <taxon>Legionellales</taxon>
        <taxon>Legionellaceae</taxon>
        <taxon>Legionella</taxon>
    </lineage>
</organism>
<evidence type="ECO:0000256" key="5">
    <source>
        <dbReference type="ARBA" id="ARBA00023136"/>
    </source>
</evidence>
<feature type="transmembrane region" description="Helical" evidence="6">
    <location>
        <begin position="343"/>
        <end position="363"/>
    </location>
</feature>
<evidence type="ECO:0000313" key="9">
    <source>
        <dbReference type="Proteomes" id="UP000032430"/>
    </source>
</evidence>
<dbReference type="EMBL" id="LN614827">
    <property type="protein sequence ID" value="CEG58642.1"/>
    <property type="molecule type" value="Genomic_DNA"/>
</dbReference>
<dbReference type="HOGENOM" id="CLU_021956_0_0_6"/>
<evidence type="ECO:0000259" key="7">
    <source>
        <dbReference type="PROSITE" id="PS50125"/>
    </source>
</evidence>
<feature type="transmembrane region" description="Helical" evidence="6">
    <location>
        <begin position="21"/>
        <end position="43"/>
    </location>
</feature>
<gene>
    <name evidence="8" type="ORF">LFA_3310</name>
</gene>
<dbReference type="InterPro" id="IPR029151">
    <property type="entry name" value="Sensor-like_sf"/>
</dbReference>
<sequence>MIRRFFNQINQYIISLRSSMLFIFISLFVATTSLIIIVTTIRYTKTTTYVAHKRMESASTSVLRQINAILTPTSVSGQFSAHLIQNGVVKNGEEQIQDLTIELINSLPFVFSSFWGDEHGNFIYSNKANNGGITSEIYNRNHLPATHTIIHRDSSGKIIEKISSPDLSFDPRVRPWYTLAKKEKQTIWTDIYFYQHLHDRGVTTASPVFKDGQFYGAVAISINLNYLSKIIKNQRVTANGYAFIITKEGKLIAYPDKKVFTDLLASPQQLDELYAHSIPLIENSLEQYKKRGKKKLTFSYSDNNDTYIINYTPVKAFEDYGWLIGVVVPQSDFTAELKKLNIITLYISLIILVLGILLISRLVNHIIRPLKLLVKETENIKHFNLEEDIQIISHIKEIIHLRDSIHSMKIGLKLFQRYIPKILVKQLIESGEDVRIGGVRKNLTVFFSDIAHFTTFAEKTEPNMLMVQMGEYFEELTQIIISEKGTIDKYIGDAIMAFWGAPLPNMNPCHHAARAALRCQKRLDELNAIWQQKGYAVFFTRIGIHMGDAIVGNLGSSERINYTAIGDTINTASRLESINKNYKTKIIVSEAVYEQIKDQFVLRRIDCVVVKGRSQRSAIYELLTDNIECLEFDLSAYTPPFENGFAAYRQQSWDVAISYFMQCLEIYPTDTIAPIFIARCQRFKRKPPKPGWEGIME</sequence>
<dbReference type="InterPro" id="IPR029787">
    <property type="entry name" value="Nucleotide_cyclase"/>
</dbReference>
<dbReference type="CDD" id="cd12912">
    <property type="entry name" value="PDC2_MCP_like"/>
    <property type="match status" value="1"/>
</dbReference>
<dbReference type="CDD" id="cd12913">
    <property type="entry name" value="PDC1_MCP_like"/>
    <property type="match status" value="1"/>
</dbReference>
<dbReference type="Gene3D" id="3.30.70.1230">
    <property type="entry name" value="Nucleotide cyclase"/>
    <property type="match status" value="1"/>
</dbReference>
<dbReference type="Pfam" id="PF02743">
    <property type="entry name" value="dCache_1"/>
    <property type="match status" value="1"/>
</dbReference>
<dbReference type="Proteomes" id="UP000032430">
    <property type="component" value="Chromosome I"/>
</dbReference>
<accession>A0A098G836</accession>
<keyword evidence="9" id="KW-1185">Reference proteome</keyword>
<dbReference type="STRING" id="1212491.LFA_3310"/>
<evidence type="ECO:0000256" key="3">
    <source>
        <dbReference type="ARBA" id="ARBA00022692"/>
    </source>
</evidence>
<dbReference type="InterPro" id="IPR050697">
    <property type="entry name" value="Adenylyl/Guanylyl_Cyclase_3/4"/>
</dbReference>
<keyword evidence="2" id="KW-1003">Cell membrane</keyword>
<dbReference type="PROSITE" id="PS50125">
    <property type="entry name" value="GUANYLATE_CYCLASE_2"/>
    <property type="match status" value="1"/>
</dbReference>
<protein>
    <submittedName>
        <fullName evidence="8">Putative adenylate cyclase 1</fullName>
    </submittedName>
</protein>
<comment type="subcellular location">
    <subcellularLocation>
        <location evidence="1">Cell membrane</location>
        <topology evidence="1">Multi-pass membrane protein</topology>
    </subcellularLocation>
</comment>
<evidence type="ECO:0000256" key="1">
    <source>
        <dbReference type="ARBA" id="ARBA00004651"/>
    </source>
</evidence>
<dbReference type="GO" id="GO:0006171">
    <property type="term" value="P:cAMP biosynthetic process"/>
    <property type="evidence" value="ECO:0007669"/>
    <property type="project" value="TreeGrafter"/>
</dbReference>
<dbReference type="Gene3D" id="3.30.450.20">
    <property type="entry name" value="PAS domain"/>
    <property type="match status" value="1"/>
</dbReference>
<dbReference type="GO" id="GO:0035556">
    <property type="term" value="P:intracellular signal transduction"/>
    <property type="evidence" value="ECO:0007669"/>
    <property type="project" value="InterPro"/>
</dbReference>
<evidence type="ECO:0000313" key="8">
    <source>
        <dbReference type="EMBL" id="CEG58642.1"/>
    </source>
</evidence>
<reference evidence="9" key="1">
    <citation type="submission" date="2014-09" db="EMBL/GenBank/DDBJ databases">
        <authorList>
            <person name="Gomez-Valero L."/>
        </authorList>
    </citation>
    <scope>NUCLEOTIDE SEQUENCE [LARGE SCALE GENOMIC DNA]</scope>
    <source>
        <strain evidence="9">ATCC700992</strain>
    </source>
</reference>
<dbReference type="CDD" id="cd07302">
    <property type="entry name" value="CHD"/>
    <property type="match status" value="1"/>
</dbReference>
<evidence type="ECO:0000256" key="6">
    <source>
        <dbReference type="SAM" id="Phobius"/>
    </source>
</evidence>
<dbReference type="InterPro" id="IPR001054">
    <property type="entry name" value="A/G_cyclase"/>
</dbReference>
<evidence type="ECO:0000256" key="4">
    <source>
        <dbReference type="ARBA" id="ARBA00022989"/>
    </source>
</evidence>
<dbReference type="PANTHER" id="PTHR43081:SF1">
    <property type="entry name" value="ADENYLATE CYCLASE, TERMINAL-DIFFERENTIATION SPECIFIC"/>
    <property type="match status" value="1"/>
</dbReference>
<dbReference type="InterPro" id="IPR033479">
    <property type="entry name" value="dCache_1"/>
</dbReference>
<dbReference type="SMART" id="SM00044">
    <property type="entry name" value="CYCc"/>
    <property type="match status" value="1"/>
</dbReference>
<name>A0A098G836_9GAMM</name>
<dbReference type="KEGG" id="lfa:LFA_3310"/>
<dbReference type="GO" id="GO:0005886">
    <property type="term" value="C:plasma membrane"/>
    <property type="evidence" value="ECO:0007669"/>
    <property type="project" value="UniProtKB-SubCell"/>
</dbReference>
<keyword evidence="4 6" id="KW-1133">Transmembrane helix</keyword>
<dbReference type="Gene3D" id="6.10.340.10">
    <property type="match status" value="1"/>
</dbReference>
<dbReference type="AlphaFoldDB" id="A0A098G836"/>
<dbReference type="SUPFAM" id="SSF55073">
    <property type="entry name" value="Nucleotide cyclase"/>
    <property type="match status" value="1"/>
</dbReference>
<proteinExistence type="predicted"/>
<dbReference type="PANTHER" id="PTHR43081">
    <property type="entry name" value="ADENYLATE CYCLASE, TERMINAL-DIFFERENTIATION SPECIFIC-RELATED"/>
    <property type="match status" value="1"/>
</dbReference>
<keyword evidence="5 6" id="KW-0472">Membrane</keyword>
<dbReference type="RefSeq" id="WP_045096917.1">
    <property type="nucleotide sequence ID" value="NZ_LN614827.1"/>
</dbReference>
<dbReference type="SUPFAM" id="SSF103190">
    <property type="entry name" value="Sensory domain-like"/>
    <property type="match status" value="1"/>
</dbReference>
<evidence type="ECO:0000256" key="2">
    <source>
        <dbReference type="ARBA" id="ARBA00022475"/>
    </source>
</evidence>
<dbReference type="Pfam" id="PF00211">
    <property type="entry name" value="Guanylate_cyc"/>
    <property type="match status" value="1"/>
</dbReference>
<feature type="domain" description="Guanylate cyclase" evidence="7">
    <location>
        <begin position="444"/>
        <end position="576"/>
    </location>
</feature>
<dbReference type="OrthoDB" id="9806704at2"/>
<dbReference type="GO" id="GO:0004016">
    <property type="term" value="F:adenylate cyclase activity"/>
    <property type="evidence" value="ECO:0007669"/>
    <property type="project" value="UniProtKB-ARBA"/>
</dbReference>
<keyword evidence="3 6" id="KW-0812">Transmembrane</keyword>